<proteinExistence type="predicted"/>
<gene>
    <name evidence="3" type="ORF">GGQ83_001117</name>
</gene>
<keyword evidence="1" id="KW-0472">Membrane</keyword>
<dbReference type="EMBL" id="JACIDJ010000001">
    <property type="protein sequence ID" value="MBB3897691.1"/>
    <property type="molecule type" value="Genomic_DNA"/>
</dbReference>
<evidence type="ECO:0000256" key="1">
    <source>
        <dbReference type="SAM" id="Phobius"/>
    </source>
</evidence>
<keyword evidence="4" id="KW-1185">Reference proteome</keyword>
<comment type="caution">
    <text evidence="3">The sequence shown here is derived from an EMBL/GenBank/DDBJ whole genome shotgun (WGS) entry which is preliminary data.</text>
</comment>
<dbReference type="InterPro" id="IPR021309">
    <property type="entry name" value="YgaP-like_TM"/>
</dbReference>
<evidence type="ECO:0000313" key="3">
    <source>
        <dbReference type="EMBL" id="MBB3897691.1"/>
    </source>
</evidence>
<dbReference type="RefSeq" id="WP_184382680.1">
    <property type="nucleotide sequence ID" value="NZ_JACIDJ010000001.1"/>
</dbReference>
<reference evidence="3 4" key="1">
    <citation type="submission" date="2020-08" db="EMBL/GenBank/DDBJ databases">
        <title>Genomic Encyclopedia of Type Strains, Phase IV (KMG-IV): sequencing the most valuable type-strain genomes for metagenomic binning, comparative biology and taxonomic classification.</title>
        <authorList>
            <person name="Goeker M."/>
        </authorList>
    </citation>
    <scope>NUCLEOTIDE SEQUENCE [LARGE SCALE GENOMIC DNA]</scope>
    <source>
        <strain evidence="3 4">DSM 19979</strain>
    </source>
</reference>
<evidence type="ECO:0000313" key="4">
    <source>
        <dbReference type="Proteomes" id="UP000553193"/>
    </source>
</evidence>
<protein>
    <recommendedName>
        <fullName evidence="2">Inner membrane protein YgaP-like transmembrane domain-containing protein</fullName>
    </recommendedName>
</protein>
<accession>A0A840A915</accession>
<dbReference type="Proteomes" id="UP000553193">
    <property type="component" value="Unassembled WGS sequence"/>
</dbReference>
<name>A0A840A915_9PROT</name>
<feature type="transmembrane region" description="Helical" evidence="1">
    <location>
        <begin position="12"/>
        <end position="36"/>
    </location>
</feature>
<sequence length="66" mass="6824">MFATNVGGLDRMLRVAVGLALIVATLAGLIGIWGWVGVVPLATGLLRTCPLYTLLGIRTCPMAKGA</sequence>
<keyword evidence="1" id="KW-0812">Transmembrane</keyword>
<evidence type="ECO:0000259" key="2">
    <source>
        <dbReference type="Pfam" id="PF11127"/>
    </source>
</evidence>
<keyword evidence="1" id="KW-1133">Transmembrane helix</keyword>
<feature type="domain" description="Inner membrane protein YgaP-like transmembrane" evidence="2">
    <location>
        <begin position="4"/>
        <end position="62"/>
    </location>
</feature>
<dbReference type="Pfam" id="PF11127">
    <property type="entry name" value="YgaP-like_TM"/>
    <property type="match status" value="1"/>
</dbReference>
<organism evidence="3 4">
    <name type="scientific">Roseococcus suduntuyensis</name>
    <dbReference type="NCBI Taxonomy" id="455361"/>
    <lineage>
        <taxon>Bacteria</taxon>
        <taxon>Pseudomonadati</taxon>
        <taxon>Pseudomonadota</taxon>
        <taxon>Alphaproteobacteria</taxon>
        <taxon>Acetobacterales</taxon>
        <taxon>Roseomonadaceae</taxon>
        <taxon>Roseococcus</taxon>
    </lineage>
</organism>
<dbReference type="AlphaFoldDB" id="A0A840A915"/>